<feature type="transmembrane region" description="Helical" evidence="1">
    <location>
        <begin position="63"/>
        <end position="80"/>
    </location>
</feature>
<keyword evidence="1" id="KW-0812">Transmembrane</keyword>
<keyword evidence="3" id="KW-1185">Reference proteome</keyword>
<gene>
    <name evidence="2" type="ORF">ABC977_15185</name>
</gene>
<reference evidence="2 3" key="1">
    <citation type="submission" date="2024-05" db="EMBL/GenBank/DDBJ databases">
        <title>Genome Sequence and Characterization of the New Strain Purple Sulfur Bacterium of Genus Thioalkalicoccus.</title>
        <authorList>
            <person name="Bryantseva I.A."/>
            <person name="Kyndt J.A."/>
            <person name="Imhoff J.F."/>
        </authorList>
    </citation>
    <scope>NUCLEOTIDE SEQUENCE [LARGE SCALE GENOMIC DNA]</scope>
    <source>
        <strain evidence="2 3">Um2</strain>
    </source>
</reference>
<dbReference type="EMBL" id="JBDKXB010000027">
    <property type="protein sequence ID" value="MEY6433747.1"/>
    <property type="molecule type" value="Genomic_DNA"/>
</dbReference>
<evidence type="ECO:0000313" key="2">
    <source>
        <dbReference type="EMBL" id="MEY6433747.1"/>
    </source>
</evidence>
<dbReference type="RefSeq" id="WP_369668134.1">
    <property type="nucleotide sequence ID" value="NZ_JBDKXB010000027.1"/>
</dbReference>
<organism evidence="2 3">
    <name type="scientific">Thioalkalicoccus limnaeus</name>
    <dbReference type="NCBI Taxonomy" id="120681"/>
    <lineage>
        <taxon>Bacteria</taxon>
        <taxon>Pseudomonadati</taxon>
        <taxon>Pseudomonadota</taxon>
        <taxon>Gammaproteobacteria</taxon>
        <taxon>Chromatiales</taxon>
        <taxon>Chromatiaceae</taxon>
        <taxon>Thioalkalicoccus</taxon>
    </lineage>
</organism>
<keyword evidence="1" id="KW-0472">Membrane</keyword>
<keyword evidence="1" id="KW-1133">Transmembrane helix</keyword>
<name>A0ABV4BHI4_9GAMM</name>
<sequence>MDEYLRAKPMVTPAIAGMATMTMTSTLVVQFGLPPALTALAFAFLFGTLAFGDRSLSRLQRGVLYLINSVTIFSVAVGINETAVGMMKPPEVAAYEQRLAPDDERSPALLRSWF</sequence>
<evidence type="ECO:0000256" key="1">
    <source>
        <dbReference type="SAM" id="Phobius"/>
    </source>
</evidence>
<feature type="transmembrane region" description="Helical" evidence="1">
    <location>
        <begin position="31"/>
        <end position="51"/>
    </location>
</feature>
<dbReference type="Proteomes" id="UP001564408">
    <property type="component" value="Unassembled WGS sequence"/>
</dbReference>
<evidence type="ECO:0000313" key="3">
    <source>
        <dbReference type="Proteomes" id="UP001564408"/>
    </source>
</evidence>
<accession>A0ABV4BHI4</accession>
<protein>
    <submittedName>
        <fullName evidence="2">Uncharacterized protein</fullName>
    </submittedName>
</protein>
<comment type="caution">
    <text evidence="2">The sequence shown here is derived from an EMBL/GenBank/DDBJ whole genome shotgun (WGS) entry which is preliminary data.</text>
</comment>
<proteinExistence type="predicted"/>